<evidence type="ECO:0000256" key="2">
    <source>
        <dbReference type="SAM" id="SignalP"/>
    </source>
</evidence>
<feature type="chain" id="PRO_5036408502" evidence="2">
    <location>
        <begin position="29"/>
        <end position="212"/>
    </location>
</feature>
<accession>A0A811LAA2</accession>
<keyword evidence="1" id="KW-0812">Transmembrane</keyword>
<protein>
    <submittedName>
        <fullName evidence="3">(pine wood nematode) hypothetical protein</fullName>
    </submittedName>
</protein>
<name>A0A811LAA2_BURXY</name>
<dbReference type="OrthoDB" id="5873061at2759"/>
<dbReference type="EMBL" id="CAJFDI010000004">
    <property type="protein sequence ID" value="CAD5225078.1"/>
    <property type="molecule type" value="Genomic_DNA"/>
</dbReference>
<organism evidence="3 4">
    <name type="scientific">Bursaphelenchus xylophilus</name>
    <name type="common">Pinewood nematode worm</name>
    <name type="synonym">Aphelenchoides xylophilus</name>
    <dbReference type="NCBI Taxonomy" id="6326"/>
    <lineage>
        <taxon>Eukaryota</taxon>
        <taxon>Metazoa</taxon>
        <taxon>Ecdysozoa</taxon>
        <taxon>Nematoda</taxon>
        <taxon>Chromadorea</taxon>
        <taxon>Rhabditida</taxon>
        <taxon>Tylenchina</taxon>
        <taxon>Tylenchomorpha</taxon>
        <taxon>Aphelenchoidea</taxon>
        <taxon>Aphelenchoididae</taxon>
        <taxon>Bursaphelenchus</taxon>
    </lineage>
</organism>
<reference evidence="3" key="1">
    <citation type="submission" date="2020-09" db="EMBL/GenBank/DDBJ databases">
        <authorList>
            <person name="Kikuchi T."/>
        </authorList>
    </citation>
    <scope>NUCLEOTIDE SEQUENCE</scope>
    <source>
        <strain evidence="3">Ka4C1</strain>
    </source>
</reference>
<gene>
    <name evidence="3" type="ORF">BXYJ_LOCUS8364</name>
</gene>
<evidence type="ECO:0000256" key="1">
    <source>
        <dbReference type="SAM" id="Phobius"/>
    </source>
</evidence>
<comment type="caution">
    <text evidence="3">The sequence shown here is derived from an EMBL/GenBank/DDBJ whole genome shotgun (WGS) entry which is preliminary data.</text>
</comment>
<keyword evidence="1" id="KW-0472">Membrane</keyword>
<sequence length="212" mass="24495">MHHHHLHMHHTFAAHCALFFWMGSTFQASPPLPILGQMLAWCRCPKFYGSLRRIQYLYSKNSLRLLSVIFLTILLLPPASAAVHSLPLSRHSRHRLQCMTCVMVPGDTTQLDQFRVRQNLIEPWCEMEPVECSAQQDTCVTVSMQVATRRFWMGAGCDQRVNYDIPSDRDGCAELQTFTRNIQPGYMEERRAFQQVCLCSTPLCNSSMFRIR</sequence>
<feature type="signal peptide" evidence="2">
    <location>
        <begin position="1"/>
        <end position="28"/>
    </location>
</feature>
<keyword evidence="2" id="KW-0732">Signal</keyword>
<keyword evidence="4" id="KW-1185">Reference proteome</keyword>
<keyword evidence="1" id="KW-1133">Transmembrane helix</keyword>
<feature type="transmembrane region" description="Helical" evidence="1">
    <location>
        <begin position="65"/>
        <end position="86"/>
    </location>
</feature>
<dbReference type="Proteomes" id="UP000582659">
    <property type="component" value="Unassembled WGS sequence"/>
</dbReference>
<dbReference type="EMBL" id="CAJFCV020000004">
    <property type="protein sequence ID" value="CAG9114084.1"/>
    <property type="molecule type" value="Genomic_DNA"/>
</dbReference>
<proteinExistence type="predicted"/>
<evidence type="ECO:0000313" key="3">
    <source>
        <dbReference type="EMBL" id="CAD5225078.1"/>
    </source>
</evidence>
<evidence type="ECO:0000313" key="4">
    <source>
        <dbReference type="Proteomes" id="UP000659654"/>
    </source>
</evidence>
<dbReference type="Proteomes" id="UP000659654">
    <property type="component" value="Unassembled WGS sequence"/>
</dbReference>
<dbReference type="AlphaFoldDB" id="A0A811LAA2"/>